<dbReference type="GO" id="GO:0140359">
    <property type="term" value="F:ABC-type transporter activity"/>
    <property type="evidence" value="ECO:0007669"/>
    <property type="project" value="InterPro"/>
</dbReference>
<evidence type="ECO:0000256" key="6">
    <source>
        <dbReference type="ARBA" id="ARBA00022840"/>
    </source>
</evidence>
<comment type="subcellular location">
    <subcellularLocation>
        <location evidence="1">Cell membrane</location>
        <topology evidence="1">Multi-pass membrane protein</topology>
    </subcellularLocation>
</comment>
<dbReference type="InterPro" id="IPR003439">
    <property type="entry name" value="ABC_transporter-like_ATP-bd"/>
</dbReference>
<dbReference type="GO" id="GO:0006508">
    <property type="term" value="P:proteolysis"/>
    <property type="evidence" value="ECO:0007669"/>
    <property type="project" value="InterPro"/>
</dbReference>
<dbReference type="EMBL" id="RZHG01000015">
    <property type="protein sequence ID" value="RUR31474.1"/>
    <property type="molecule type" value="Genomic_DNA"/>
</dbReference>
<dbReference type="AlphaFoldDB" id="A0A3S0XVZ8"/>
<dbReference type="SMART" id="SM00382">
    <property type="entry name" value="AAA"/>
    <property type="match status" value="1"/>
</dbReference>
<feature type="transmembrane region" description="Helical" evidence="9">
    <location>
        <begin position="267"/>
        <end position="292"/>
    </location>
</feature>
<dbReference type="GO" id="GO:0008233">
    <property type="term" value="F:peptidase activity"/>
    <property type="evidence" value="ECO:0007669"/>
    <property type="project" value="InterPro"/>
</dbReference>
<keyword evidence="3" id="KW-1003">Cell membrane</keyword>
<evidence type="ECO:0000256" key="2">
    <source>
        <dbReference type="ARBA" id="ARBA00022448"/>
    </source>
</evidence>
<feature type="transmembrane region" description="Helical" evidence="9">
    <location>
        <begin position="161"/>
        <end position="183"/>
    </location>
</feature>
<sequence length="712" mass="77037">MNAANPRSDALEQCLTFVATRLELPVSEAAIRAQRVGTGTPLTPDGFIDAAERHGMVAALGEHTLATLGNSLLPAVALLKNGRAVVIIERIDDERFALFDPALGNQPVETALNALQAEYIGHLIAVRARYRPVTLNSEPAIQGGHWFWSALSSNRWVYTQVVIAAALTNFLGLATSLFIMVVYDRVLPNEAIESLVALTIGVSIALLFDFAVKTLRQLFIERAGQEADLRMGRRIFDHVLNLQMSAKRGSTGGFANTLREFESLRDFFASASLVALVDLPFIFLFIGVIYLIGGPLFMVPLIAVPLVLLIGLAVQPFLKRLSGQAFEESRSKQGVLIEAVAGLETIKASGAAPMIRQRWEESVQQQSNVGRKGRAIQQFALNATAFAQQAAQVSIVVYGVFLVGDGVISMGAMIACVILTGRALAPLAQLAQTMTRINQARTSYRALDQLMNMPSERPAGRHYLSRPTLEGKISLQDVSFRYPEQTTAALANINLTIEPGEKVALLGRVGSGKSTLARLLLGIYPPEKGAVLVDDTDIRQIDPADLRHNIGSVLQEAWLFSGTVRQNIAIGAHHPTDEQILQAAKLAGAHDFIARHPQGYDMPIGERGEGLSGGQRQLICLARALLGAPPMLLMDEPTSAMDIQTEKEVIARLSAASQSQTLVIVTHRTSLLALVDRVIIVDQGQIIADGPKAQVMRPVEAAPHRTREGTTL</sequence>
<evidence type="ECO:0000313" key="14">
    <source>
        <dbReference type="Proteomes" id="UP000287336"/>
    </source>
</evidence>
<evidence type="ECO:0000256" key="5">
    <source>
        <dbReference type="ARBA" id="ARBA00022741"/>
    </source>
</evidence>
<evidence type="ECO:0000256" key="8">
    <source>
        <dbReference type="ARBA" id="ARBA00023136"/>
    </source>
</evidence>
<evidence type="ECO:0000256" key="7">
    <source>
        <dbReference type="ARBA" id="ARBA00022989"/>
    </source>
</evidence>
<evidence type="ECO:0000313" key="13">
    <source>
        <dbReference type="EMBL" id="RUR31474.1"/>
    </source>
</evidence>
<accession>A0A3S0XVZ8</accession>
<dbReference type="PROSITE" id="PS00211">
    <property type="entry name" value="ABC_TRANSPORTER_1"/>
    <property type="match status" value="1"/>
</dbReference>
<dbReference type="Gene3D" id="3.90.70.10">
    <property type="entry name" value="Cysteine proteinases"/>
    <property type="match status" value="1"/>
</dbReference>
<dbReference type="Gene3D" id="3.40.50.300">
    <property type="entry name" value="P-loop containing nucleotide triphosphate hydrolases"/>
    <property type="match status" value="1"/>
</dbReference>
<comment type="caution">
    <text evidence="13">The sequence shown here is derived from an EMBL/GenBank/DDBJ whole genome shotgun (WGS) entry which is preliminary data.</text>
</comment>
<dbReference type="InterPro" id="IPR036640">
    <property type="entry name" value="ABC1_TM_sf"/>
</dbReference>
<dbReference type="OrthoDB" id="9806127at2"/>
<evidence type="ECO:0000259" key="10">
    <source>
        <dbReference type="PROSITE" id="PS50893"/>
    </source>
</evidence>
<proteinExistence type="predicted"/>
<feature type="domain" description="ABC transporter" evidence="10">
    <location>
        <begin position="473"/>
        <end position="708"/>
    </location>
</feature>
<evidence type="ECO:0000259" key="11">
    <source>
        <dbReference type="PROSITE" id="PS50929"/>
    </source>
</evidence>
<dbReference type="Gene3D" id="1.20.1560.10">
    <property type="entry name" value="ABC transporter type 1, transmembrane domain"/>
    <property type="match status" value="1"/>
</dbReference>
<dbReference type="PROSITE" id="PS50929">
    <property type="entry name" value="ABC_TM1F"/>
    <property type="match status" value="1"/>
</dbReference>
<organism evidence="13 14">
    <name type="scientific">Vreelandella andesensis</name>
    <dbReference type="NCBI Taxonomy" id="447567"/>
    <lineage>
        <taxon>Bacteria</taxon>
        <taxon>Pseudomonadati</taxon>
        <taxon>Pseudomonadota</taxon>
        <taxon>Gammaproteobacteria</taxon>
        <taxon>Oceanospirillales</taxon>
        <taxon>Halomonadaceae</taxon>
        <taxon>Vreelandella</taxon>
    </lineage>
</organism>
<dbReference type="InterPro" id="IPR005074">
    <property type="entry name" value="Peptidase_C39"/>
</dbReference>
<dbReference type="InterPro" id="IPR017750">
    <property type="entry name" value="ATPase_T1SS"/>
</dbReference>
<dbReference type="InterPro" id="IPR011527">
    <property type="entry name" value="ABC1_TM_dom"/>
</dbReference>
<feature type="domain" description="Peptidase C39" evidence="12">
    <location>
        <begin position="2"/>
        <end position="126"/>
    </location>
</feature>
<keyword evidence="8 9" id="KW-0472">Membrane</keyword>
<dbReference type="SUPFAM" id="SSF90123">
    <property type="entry name" value="ABC transporter transmembrane region"/>
    <property type="match status" value="1"/>
</dbReference>
<dbReference type="GO" id="GO:0005886">
    <property type="term" value="C:plasma membrane"/>
    <property type="evidence" value="ECO:0007669"/>
    <property type="project" value="UniProtKB-SubCell"/>
</dbReference>
<gene>
    <name evidence="13" type="ORF">ELY33_07385</name>
</gene>
<dbReference type="Pfam" id="PF00664">
    <property type="entry name" value="ABC_membrane"/>
    <property type="match status" value="1"/>
</dbReference>
<keyword evidence="2" id="KW-0813">Transport</keyword>
<dbReference type="PROSITE" id="PS50990">
    <property type="entry name" value="PEPTIDASE_C39"/>
    <property type="match status" value="1"/>
</dbReference>
<dbReference type="PANTHER" id="PTHR24221:SF248">
    <property type="entry name" value="ABC TRANSPORTER TRANSMEMBRANE REGION"/>
    <property type="match status" value="1"/>
</dbReference>
<keyword evidence="7 9" id="KW-1133">Transmembrane helix</keyword>
<dbReference type="GO" id="GO:0005524">
    <property type="term" value="F:ATP binding"/>
    <property type="evidence" value="ECO:0007669"/>
    <property type="project" value="UniProtKB-KW"/>
</dbReference>
<dbReference type="CDD" id="cd18587">
    <property type="entry name" value="ABC_6TM_LapB_like"/>
    <property type="match status" value="1"/>
</dbReference>
<feature type="domain" description="ABC transmembrane type-1" evidence="11">
    <location>
        <begin position="161"/>
        <end position="439"/>
    </location>
</feature>
<dbReference type="PANTHER" id="PTHR24221">
    <property type="entry name" value="ATP-BINDING CASSETTE SUB-FAMILY B"/>
    <property type="match status" value="1"/>
</dbReference>
<dbReference type="PROSITE" id="PS50893">
    <property type="entry name" value="ABC_TRANSPORTER_2"/>
    <property type="match status" value="1"/>
</dbReference>
<dbReference type="GO" id="GO:0034040">
    <property type="term" value="F:ATPase-coupled lipid transmembrane transporter activity"/>
    <property type="evidence" value="ECO:0007669"/>
    <property type="project" value="TreeGrafter"/>
</dbReference>
<dbReference type="CDD" id="cd03245">
    <property type="entry name" value="ABCC_bacteriocin_exporters"/>
    <property type="match status" value="1"/>
</dbReference>
<protein>
    <submittedName>
        <fullName evidence="13">Type I secretion system permease/ATPase</fullName>
    </submittedName>
</protein>
<dbReference type="RefSeq" id="WP_126946185.1">
    <property type="nucleotide sequence ID" value="NZ_RZHG01000015.1"/>
</dbReference>
<keyword evidence="6" id="KW-0067">ATP-binding</keyword>
<evidence type="ECO:0000259" key="12">
    <source>
        <dbReference type="PROSITE" id="PS50990"/>
    </source>
</evidence>
<dbReference type="FunFam" id="3.40.50.300:FF:000299">
    <property type="entry name" value="ABC transporter ATP-binding protein/permease"/>
    <property type="match status" value="1"/>
</dbReference>
<dbReference type="Pfam" id="PF00005">
    <property type="entry name" value="ABC_tran"/>
    <property type="match status" value="1"/>
</dbReference>
<dbReference type="InterPro" id="IPR027417">
    <property type="entry name" value="P-loop_NTPase"/>
</dbReference>
<dbReference type="InterPro" id="IPR039421">
    <property type="entry name" value="Type_1_exporter"/>
</dbReference>
<keyword evidence="14" id="KW-1185">Reference proteome</keyword>
<evidence type="ECO:0000256" key="9">
    <source>
        <dbReference type="SAM" id="Phobius"/>
    </source>
</evidence>
<feature type="transmembrane region" description="Helical" evidence="9">
    <location>
        <begin position="195"/>
        <end position="212"/>
    </location>
</feature>
<evidence type="ECO:0000256" key="3">
    <source>
        <dbReference type="ARBA" id="ARBA00022475"/>
    </source>
</evidence>
<dbReference type="Proteomes" id="UP000287336">
    <property type="component" value="Unassembled WGS sequence"/>
</dbReference>
<dbReference type="GO" id="GO:0016887">
    <property type="term" value="F:ATP hydrolysis activity"/>
    <property type="evidence" value="ECO:0007669"/>
    <property type="project" value="InterPro"/>
</dbReference>
<dbReference type="NCBIfam" id="TIGR03375">
    <property type="entry name" value="type_I_sec_LssB"/>
    <property type="match status" value="1"/>
</dbReference>
<reference evidence="13 14" key="1">
    <citation type="submission" date="2018-12" db="EMBL/GenBank/DDBJ databases">
        <title>three novel Halomonas strain isolated from plants.</title>
        <authorList>
            <person name="Sun C."/>
        </authorList>
    </citation>
    <scope>NUCLEOTIDE SEQUENCE [LARGE SCALE GENOMIC DNA]</scope>
    <source>
        <strain evidence="13 14">DSM 19434</strain>
    </source>
</reference>
<keyword evidence="5" id="KW-0547">Nucleotide-binding</keyword>
<dbReference type="SUPFAM" id="SSF52540">
    <property type="entry name" value="P-loop containing nucleoside triphosphate hydrolases"/>
    <property type="match status" value="1"/>
</dbReference>
<evidence type="ECO:0000256" key="1">
    <source>
        <dbReference type="ARBA" id="ARBA00004651"/>
    </source>
</evidence>
<dbReference type="InterPro" id="IPR003593">
    <property type="entry name" value="AAA+_ATPase"/>
</dbReference>
<keyword evidence="4 9" id="KW-0812">Transmembrane</keyword>
<feature type="transmembrane region" description="Helical" evidence="9">
    <location>
        <begin position="298"/>
        <end position="318"/>
    </location>
</feature>
<name>A0A3S0XVZ8_9GAMM</name>
<dbReference type="InterPro" id="IPR017871">
    <property type="entry name" value="ABC_transporter-like_CS"/>
</dbReference>
<evidence type="ECO:0000256" key="4">
    <source>
        <dbReference type="ARBA" id="ARBA00022692"/>
    </source>
</evidence>